<evidence type="ECO:0000313" key="3">
    <source>
        <dbReference type="Proteomes" id="UP001066276"/>
    </source>
</evidence>
<comment type="caution">
    <text evidence="2">The sequence shown here is derived from an EMBL/GenBank/DDBJ whole genome shotgun (WGS) entry which is preliminary data.</text>
</comment>
<proteinExistence type="predicted"/>
<dbReference type="AlphaFoldDB" id="A0AAV7MWU3"/>
<organism evidence="2 3">
    <name type="scientific">Pleurodeles waltl</name>
    <name type="common">Iberian ribbed newt</name>
    <dbReference type="NCBI Taxonomy" id="8319"/>
    <lineage>
        <taxon>Eukaryota</taxon>
        <taxon>Metazoa</taxon>
        <taxon>Chordata</taxon>
        <taxon>Craniata</taxon>
        <taxon>Vertebrata</taxon>
        <taxon>Euteleostomi</taxon>
        <taxon>Amphibia</taxon>
        <taxon>Batrachia</taxon>
        <taxon>Caudata</taxon>
        <taxon>Salamandroidea</taxon>
        <taxon>Salamandridae</taxon>
        <taxon>Pleurodelinae</taxon>
        <taxon>Pleurodeles</taxon>
    </lineage>
</organism>
<sequence length="118" mass="12995">MPAAEPGSQEPGGRTVLKPATLQRAWPHQYPLGTIWSKEGPEEPSGDRFPDPEVLLTSPDRTDEDAAAGLFKSPHSQGRQHRMEEEDESGSPDDGVAQENDHCQLLNWGARNQEDAPR</sequence>
<feature type="region of interest" description="Disordered" evidence="1">
    <location>
        <begin position="1"/>
        <end position="118"/>
    </location>
</feature>
<evidence type="ECO:0000313" key="2">
    <source>
        <dbReference type="EMBL" id="KAJ1108087.1"/>
    </source>
</evidence>
<protein>
    <submittedName>
        <fullName evidence="2">Uncharacterized protein</fullName>
    </submittedName>
</protein>
<gene>
    <name evidence="2" type="ORF">NDU88_005469</name>
</gene>
<feature type="compositionally biased region" description="Basic and acidic residues" evidence="1">
    <location>
        <begin position="39"/>
        <end position="51"/>
    </location>
</feature>
<reference evidence="2" key="1">
    <citation type="journal article" date="2022" name="bioRxiv">
        <title>Sequencing and chromosome-scale assembly of the giantPleurodeles waltlgenome.</title>
        <authorList>
            <person name="Brown T."/>
            <person name="Elewa A."/>
            <person name="Iarovenko S."/>
            <person name="Subramanian E."/>
            <person name="Araus A.J."/>
            <person name="Petzold A."/>
            <person name="Susuki M."/>
            <person name="Suzuki K.-i.T."/>
            <person name="Hayashi T."/>
            <person name="Toyoda A."/>
            <person name="Oliveira C."/>
            <person name="Osipova E."/>
            <person name="Leigh N.D."/>
            <person name="Simon A."/>
            <person name="Yun M.H."/>
        </authorList>
    </citation>
    <scope>NUCLEOTIDE SEQUENCE</scope>
    <source>
        <strain evidence="2">20211129_DDA</strain>
        <tissue evidence="2">Liver</tissue>
    </source>
</reference>
<evidence type="ECO:0000256" key="1">
    <source>
        <dbReference type="SAM" id="MobiDB-lite"/>
    </source>
</evidence>
<dbReference type="EMBL" id="JANPWB010000013">
    <property type="protein sequence ID" value="KAJ1108087.1"/>
    <property type="molecule type" value="Genomic_DNA"/>
</dbReference>
<keyword evidence="3" id="KW-1185">Reference proteome</keyword>
<name>A0AAV7MWU3_PLEWA</name>
<accession>A0AAV7MWU3</accession>
<dbReference type="Proteomes" id="UP001066276">
    <property type="component" value="Chromosome 9"/>
</dbReference>